<evidence type="ECO:0000256" key="9">
    <source>
        <dbReference type="HAMAP-Rule" id="MF_00323"/>
    </source>
</evidence>
<name>A0A432Y3H1_9GAMM</name>
<dbReference type="PROSITE" id="PS00534">
    <property type="entry name" value="FERROCHELATASE"/>
    <property type="match status" value="1"/>
</dbReference>
<dbReference type="OrthoDB" id="9809741at2"/>
<dbReference type="HAMAP" id="MF_00323">
    <property type="entry name" value="Ferrochelatase"/>
    <property type="match status" value="1"/>
</dbReference>
<dbReference type="GO" id="GO:0005737">
    <property type="term" value="C:cytoplasm"/>
    <property type="evidence" value="ECO:0007669"/>
    <property type="project" value="UniProtKB-SubCell"/>
</dbReference>
<dbReference type="EMBL" id="PIPX01000001">
    <property type="protein sequence ID" value="RUO55495.1"/>
    <property type="molecule type" value="Genomic_DNA"/>
</dbReference>
<evidence type="ECO:0000256" key="8">
    <source>
        <dbReference type="ARBA" id="ARBA00024536"/>
    </source>
</evidence>
<dbReference type="RefSeq" id="WP_126769923.1">
    <property type="nucleotide sequence ID" value="NZ_PIPX01000001.1"/>
</dbReference>
<evidence type="ECO:0000256" key="2">
    <source>
        <dbReference type="ARBA" id="ARBA00022490"/>
    </source>
</evidence>
<protein>
    <recommendedName>
        <fullName evidence="9 10">Ferrochelatase</fullName>
        <ecNumber evidence="9 10">4.98.1.1</ecNumber>
    </recommendedName>
    <alternativeName>
        <fullName evidence="9">Heme synthase</fullName>
    </alternativeName>
    <alternativeName>
        <fullName evidence="9">Protoheme ferro-lyase</fullName>
    </alternativeName>
</protein>
<dbReference type="UniPathway" id="UPA00252">
    <property type="reaction ID" value="UER00325"/>
</dbReference>
<evidence type="ECO:0000256" key="5">
    <source>
        <dbReference type="ARBA" id="ARBA00023133"/>
    </source>
</evidence>
<comment type="caution">
    <text evidence="11">The sequence shown here is derived from an EMBL/GenBank/DDBJ whole genome shotgun (WGS) entry which is preliminary data.</text>
</comment>
<evidence type="ECO:0000313" key="11">
    <source>
        <dbReference type="EMBL" id="RUO55495.1"/>
    </source>
</evidence>
<comment type="catalytic activity">
    <reaction evidence="9 10">
        <text>heme b + 2 H(+) = protoporphyrin IX + Fe(2+)</text>
        <dbReference type="Rhea" id="RHEA:22584"/>
        <dbReference type="ChEBI" id="CHEBI:15378"/>
        <dbReference type="ChEBI" id="CHEBI:29033"/>
        <dbReference type="ChEBI" id="CHEBI:57306"/>
        <dbReference type="ChEBI" id="CHEBI:60344"/>
        <dbReference type="EC" id="4.98.1.1"/>
    </reaction>
</comment>
<comment type="catalytic activity">
    <reaction evidence="8">
        <text>Fe-coproporphyrin III + 2 H(+) = coproporphyrin III + Fe(2+)</text>
        <dbReference type="Rhea" id="RHEA:49572"/>
        <dbReference type="ChEBI" id="CHEBI:15378"/>
        <dbReference type="ChEBI" id="CHEBI:29033"/>
        <dbReference type="ChEBI" id="CHEBI:68438"/>
        <dbReference type="ChEBI" id="CHEBI:131725"/>
        <dbReference type="EC" id="4.99.1.9"/>
    </reaction>
    <physiologicalReaction direction="right-to-left" evidence="8">
        <dbReference type="Rhea" id="RHEA:49574"/>
    </physiologicalReaction>
</comment>
<dbReference type="GO" id="GO:0004325">
    <property type="term" value="F:ferrochelatase activity"/>
    <property type="evidence" value="ECO:0007669"/>
    <property type="project" value="UniProtKB-UniRule"/>
</dbReference>
<dbReference type="PANTHER" id="PTHR11108:SF1">
    <property type="entry name" value="FERROCHELATASE, MITOCHONDRIAL"/>
    <property type="match status" value="1"/>
</dbReference>
<evidence type="ECO:0000313" key="12">
    <source>
        <dbReference type="Proteomes" id="UP000287649"/>
    </source>
</evidence>
<dbReference type="SUPFAM" id="SSF53800">
    <property type="entry name" value="Chelatase"/>
    <property type="match status" value="1"/>
</dbReference>
<keyword evidence="2 9" id="KW-0963">Cytoplasm</keyword>
<evidence type="ECO:0000256" key="3">
    <source>
        <dbReference type="ARBA" id="ARBA00022723"/>
    </source>
</evidence>
<feature type="binding site" evidence="9">
    <location>
        <position position="210"/>
    </location>
    <ligand>
        <name>Fe(2+)</name>
        <dbReference type="ChEBI" id="CHEBI:29033"/>
    </ligand>
</feature>
<evidence type="ECO:0000256" key="1">
    <source>
        <dbReference type="ARBA" id="ARBA00007718"/>
    </source>
</evidence>
<keyword evidence="7 9" id="KW-0627">Porphyrin biosynthesis</keyword>
<sequence>MDYRGYPTFAHNQPDKIGVLITNLGTPDAPDTPSLRRYLKEFLSDPRVVEVPRALWWIILNGVILRIRPKRSAAAYRTVWTDRGSPLLFHTEDQARELQARFAEHYGDNVVVRYAMRYGSPSMAQVTDEMLASGVRKLVLFPLYPQYSAATNGSTFDALAKDFTARRWLPDFRFISHYHDDAGYIRACAEQISAFWAEHGQAEKLIFSYHGVPLKYLQKGDPYHCECHKTSRLIAEALGLSKEQYLTTFQSRFGREEWLKPYTDETLKALPGLGIKNVQVFCPGFSADCLETIEEIGEENRDYFLGAGGEGYAYIPALNASASHIDALHAIVQREIQGWELQRNPEQTAELAKHREENYGTF</sequence>
<accession>A0A432Y3H1</accession>
<comment type="subcellular location">
    <subcellularLocation>
        <location evidence="9 10">Cytoplasm</location>
    </subcellularLocation>
</comment>
<dbReference type="InterPro" id="IPR001015">
    <property type="entry name" value="Ferrochelatase"/>
</dbReference>
<comment type="pathway">
    <text evidence="9 10">Porphyrin-containing compound metabolism; protoheme biosynthesis; protoheme from protoporphyrin-IX: step 1/1.</text>
</comment>
<gene>
    <name evidence="9" type="primary">hemH</name>
    <name evidence="11" type="ORF">CWI70_01535</name>
</gene>
<dbReference type="FunFam" id="3.40.50.1400:FF:000002">
    <property type="entry name" value="Ferrochelatase"/>
    <property type="match status" value="1"/>
</dbReference>
<keyword evidence="5 9" id="KW-0350">Heme biosynthesis</keyword>
<keyword evidence="3 9" id="KW-0479">Metal-binding</keyword>
<evidence type="ECO:0000256" key="4">
    <source>
        <dbReference type="ARBA" id="ARBA00023004"/>
    </source>
</evidence>
<dbReference type="CDD" id="cd03411">
    <property type="entry name" value="Ferrochelatase_N"/>
    <property type="match status" value="1"/>
</dbReference>
<evidence type="ECO:0000256" key="7">
    <source>
        <dbReference type="ARBA" id="ARBA00023244"/>
    </source>
</evidence>
<comment type="similarity">
    <text evidence="1 9 10">Belongs to the ferrochelatase family.</text>
</comment>
<dbReference type="InterPro" id="IPR019772">
    <property type="entry name" value="Ferrochelatase_AS"/>
</dbReference>
<dbReference type="InterPro" id="IPR033659">
    <property type="entry name" value="Ferrochelatase_N"/>
</dbReference>
<dbReference type="NCBIfam" id="TIGR00109">
    <property type="entry name" value="hemH"/>
    <property type="match status" value="1"/>
</dbReference>
<evidence type="ECO:0000256" key="6">
    <source>
        <dbReference type="ARBA" id="ARBA00023239"/>
    </source>
</evidence>
<feature type="binding site" evidence="9">
    <location>
        <position position="291"/>
    </location>
    <ligand>
        <name>Fe(2+)</name>
        <dbReference type="ChEBI" id="CHEBI:29033"/>
    </ligand>
</feature>
<comment type="function">
    <text evidence="9 10">Catalyzes the ferrous insertion into protoporphyrin IX.</text>
</comment>
<dbReference type="GO" id="GO:0006783">
    <property type="term" value="P:heme biosynthetic process"/>
    <property type="evidence" value="ECO:0007669"/>
    <property type="project" value="UniProtKB-UniRule"/>
</dbReference>
<dbReference type="Proteomes" id="UP000287649">
    <property type="component" value="Unassembled WGS sequence"/>
</dbReference>
<dbReference type="Gene3D" id="3.40.50.1400">
    <property type="match status" value="2"/>
</dbReference>
<keyword evidence="4 9" id="KW-0408">Iron</keyword>
<dbReference type="InterPro" id="IPR033644">
    <property type="entry name" value="Ferrochelatase_C"/>
</dbReference>
<reference evidence="12" key="1">
    <citation type="journal article" date="2018" name="Front. Microbiol.">
        <title>Genome-Based Analysis Reveals the Taxonomy and Diversity of the Family Idiomarinaceae.</title>
        <authorList>
            <person name="Liu Y."/>
            <person name="Lai Q."/>
            <person name="Shao Z."/>
        </authorList>
    </citation>
    <scope>NUCLEOTIDE SEQUENCE [LARGE SCALE GENOMIC DNA]</scope>
    <source>
        <strain evidence="12">PO-M2</strain>
    </source>
</reference>
<keyword evidence="6 9" id="KW-0456">Lyase</keyword>
<dbReference type="Pfam" id="PF00762">
    <property type="entry name" value="Ferrochelatase"/>
    <property type="match status" value="1"/>
</dbReference>
<dbReference type="PANTHER" id="PTHR11108">
    <property type="entry name" value="FERROCHELATASE"/>
    <property type="match status" value="1"/>
</dbReference>
<evidence type="ECO:0000256" key="10">
    <source>
        <dbReference type="RuleBase" id="RU000607"/>
    </source>
</evidence>
<dbReference type="EC" id="4.98.1.1" evidence="9 10"/>
<dbReference type="CDD" id="cd00419">
    <property type="entry name" value="Ferrochelatase_C"/>
    <property type="match status" value="1"/>
</dbReference>
<dbReference type="GO" id="GO:0046872">
    <property type="term" value="F:metal ion binding"/>
    <property type="evidence" value="ECO:0007669"/>
    <property type="project" value="UniProtKB-KW"/>
</dbReference>
<organism evidence="11 12">
    <name type="scientific">Pseudidiomarina homiensis</name>
    <dbReference type="NCBI Taxonomy" id="364198"/>
    <lineage>
        <taxon>Bacteria</taxon>
        <taxon>Pseudomonadati</taxon>
        <taxon>Pseudomonadota</taxon>
        <taxon>Gammaproteobacteria</taxon>
        <taxon>Alteromonadales</taxon>
        <taxon>Idiomarinaceae</taxon>
        <taxon>Pseudidiomarina</taxon>
    </lineage>
</organism>
<keyword evidence="12" id="KW-1185">Reference proteome</keyword>
<dbReference type="AlphaFoldDB" id="A0A432Y3H1"/>
<proteinExistence type="inferred from homology"/>